<protein>
    <submittedName>
        <fullName evidence="1">Class 1b ribonucleoside-diphosphate reductase subunit beta</fullName>
        <ecNumber evidence="1">1.17.4.1</ecNumber>
    </submittedName>
</protein>
<keyword evidence="1" id="KW-0560">Oxidoreductase</keyword>
<evidence type="ECO:0000313" key="2">
    <source>
        <dbReference type="Proteomes" id="UP001234913"/>
    </source>
</evidence>
<gene>
    <name evidence="1" type="primary">nrdF</name>
    <name evidence="1" type="ORF">QUC96_001680</name>
</gene>
<sequence>MKHTYEAVDWNSPVDNFTKTFYDQNKRQFWVPEELSIPLDLPSWERLSDDEKDVYMKVLGGLTLLDTEQTEEGMHYIMKAFPQSQRKALLSFMGAMEGIHAASYSEIFQTLAIKAQREDIFKWVKLNPQLQFKANTVSNYYRAIDTPPTVDVDEYKLCQALITSVYLESFLFYSGFYYPLYLYGQGKLMQSGDMINLILRDESIHGVYIGLLFQEIYKYKLDDTQREKLNGFAKDLLERLYENECEYTDSIYNKIGLSADVKAFVRYNANKALMNLGLDTYFDEDECQFSSIVLNGLDTKTKNSDFFSQKQTSYTKAVIRPLETEDFSEILKLSQFIKQDKI</sequence>
<name>A0ACD5FQJ1_STAHY</name>
<keyword evidence="2" id="KW-1185">Reference proteome</keyword>
<evidence type="ECO:0000313" key="1">
    <source>
        <dbReference type="EMBL" id="XKR70471.1"/>
    </source>
</evidence>
<dbReference type="Proteomes" id="UP001234913">
    <property type="component" value="Chromosome"/>
</dbReference>
<dbReference type="EC" id="1.17.4.1" evidence="1"/>
<organism evidence="1 2">
    <name type="scientific">Staphylococcus hyicus</name>
    <dbReference type="NCBI Taxonomy" id="1284"/>
    <lineage>
        <taxon>Bacteria</taxon>
        <taxon>Bacillati</taxon>
        <taxon>Bacillota</taxon>
        <taxon>Bacilli</taxon>
        <taxon>Bacillales</taxon>
        <taxon>Staphylococcaceae</taxon>
        <taxon>Staphylococcus</taxon>
    </lineage>
</organism>
<accession>A0ACD5FQJ1</accession>
<reference evidence="1" key="1">
    <citation type="submission" date="2024-09" db="EMBL/GenBank/DDBJ databases">
        <authorList>
            <person name="Gagne-Thivierge C."/>
        </authorList>
    </citation>
    <scope>NUCLEOTIDE SEQUENCE</scope>
    <source>
        <strain evidence="1">SC310</strain>
    </source>
</reference>
<dbReference type="EMBL" id="CP171742">
    <property type="protein sequence ID" value="XKR70471.1"/>
    <property type="molecule type" value="Genomic_DNA"/>
</dbReference>
<proteinExistence type="predicted"/>